<reference evidence="8" key="1">
    <citation type="submission" date="2021-07" db="EMBL/GenBank/DDBJ databases">
        <title>Shinella sp. nov., a novel member of the genus Shinella from water.</title>
        <authorList>
            <person name="Deng Y."/>
        </authorList>
    </citation>
    <scope>NUCLEOTIDE SEQUENCE</scope>
    <source>
        <strain evidence="8">CPCC 100929</strain>
    </source>
</reference>
<keyword evidence="5" id="KW-0812">Transmembrane</keyword>
<keyword evidence="1" id="KW-0145">Chemotaxis</keyword>
<comment type="caution">
    <text evidence="8">The sequence shown here is derived from an EMBL/GenBank/DDBJ whole genome shotgun (WGS) entry which is preliminary data.</text>
</comment>
<keyword evidence="4" id="KW-0175">Coiled coil</keyword>
<organism evidence="8 9">
    <name type="scientific">Shinella lacus</name>
    <dbReference type="NCBI Taxonomy" id="2654216"/>
    <lineage>
        <taxon>Bacteria</taxon>
        <taxon>Pseudomonadati</taxon>
        <taxon>Pseudomonadota</taxon>
        <taxon>Alphaproteobacteria</taxon>
        <taxon>Hyphomicrobiales</taxon>
        <taxon>Rhizobiaceae</taxon>
        <taxon>Shinella</taxon>
    </lineage>
</organism>
<protein>
    <submittedName>
        <fullName evidence="8">Methyl-accepting chemotaxis protein</fullName>
    </submittedName>
</protein>
<gene>
    <name evidence="8" type="ORF">GB927_023550</name>
</gene>
<feature type="domain" description="Methyl-accepting transducer" evidence="6">
    <location>
        <begin position="350"/>
        <end position="579"/>
    </location>
</feature>
<feature type="transmembrane region" description="Helical" evidence="5">
    <location>
        <begin position="192"/>
        <end position="215"/>
    </location>
</feature>
<dbReference type="Gene3D" id="1.10.287.950">
    <property type="entry name" value="Methyl-accepting chemotaxis protein"/>
    <property type="match status" value="1"/>
</dbReference>
<feature type="domain" description="HAMP" evidence="7">
    <location>
        <begin position="212"/>
        <end position="265"/>
    </location>
</feature>
<dbReference type="EMBL" id="WHSB02000010">
    <property type="protein sequence ID" value="MCQ4633036.1"/>
    <property type="molecule type" value="Genomic_DNA"/>
</dbReference>
<evidence type="ECO:0000259" key="7">
    <source>
        <dbReference type="PROSITE" id="PS50885"/>
    </source>
</evidence>
<name>A0ABT1RCW8_9HYPH</name>
<dbReference type="InterPro" id="IPR051310">
    <property type="entry name" value="MCP_chemotaxis"/>
</dbReference>
<dbReference type="InterPro" id="IPR003660">
    <property type="entry name" value="HAMP_dom"/>
</dbReference>
<sequence>MSFLQNAKIITKVLAPLIMLSVITITSTFYLSWNYLKADSAYSEFLATDNKATLLVARANTSIHTIIYIAYKVVVYDANSPQMPGLKQSYSENAKIAIEQLETAKERMPAEAMDIQAFADATRAIIVELDKAVEYASRNKNDEALVILARQDEEIIKLRKSIAAWVETGIASVDAQSETLTTDAHFTVDTSLVVLGVVLLAAIIASLAVTIYGITRPVNALRQRMLTLAEGETAAPVSGLARKDEVGQMAAAVAVFRDNAIERIRLEQEAEANRGLSEQERRQREEQKALEAATIQHAVDALATGLERLSGGDMTHRIEQPFGLNLDGLRSNFNDSMLKLQTTLRRVEQSTRSINAGANEMRSGADDLARRTEQQAASVEETAAALEEITTAVKDSARRAEEAGSLVARTRAGAERSGIVVGDAIEAMQLIEKSSGEITNIISVIDEIAFQTNLLALNAGVEAARAGEAGKGFAVVAQEVRELAQRSAAAAKDIKNLISASSLQVQAGVQKVRETGAALGTIATEVQEINRNVSAIVEAAREQSIGLQEINTAVNSMDQGTQQNAAMVEQTTAATHSLSTDVSTLSQLLAQFKLDERQSGPAAVTAMNPAAAKASPARTLARKVATAFSNSSALAQAPQGDQWEEF</sequence>
<dbReference type="SMART" id="SM00304">
    <property type="entry name" value="HAMP"/>
    <property type="match status" value="2"/>
</dbReference>
<dbReference type="RefSeq" id="WP_256119753.1">
    <property type="nucleotide sequence ID" value="NZ_WHSB02000010.1"/>
</dbReference>
<evidence type="ECO:0000256" key="2">
    <source>
        <dbReference type="ARBA" id="ARBA00029447"/>
    </source>
</evidence>
<dbReference type="CDD" id="cd11386">
    <property type="entry name" value="MCP_signal"/>
    <property type="match status" value="1"/>
</dbReference>
<dbReference type="PANTHER" id="PTHR43531:SF11">
    <property type="entry name" value="METHYL-ACCEPTING CHEMOTAXIS PROTEIN 3"/>
    <property type="match status" value="1"/>
</dbReference>
<dbReference type="SMART" id="SM00283">
    <property type="entry name" value="MA"/>
    <property type="match status" value="1"/>
</dbReference>
<evidence type="ECO:0000259" key="6">
    <source>
        <dbReference type="PROSITE" id="PS50111"/>
    </source>
</evidence>
<proteinExistence type="inferred from homology"/>
<feature type="domain" description="HAMP" evidence="7">
    <location>
        <begin position="293"/>
        <end position="345"/>
    </location>
</feature>
<feature type="coiled-coil region" evidence="4">
    <location>
        <begin position="266"/>
        <end position="296"/>
    </location>
</feature>
<keyword evidence="5" id="KW-1133">Transmembrane helix</keyword>
<dbReference type="PANTHER" id="PTHR43531">
    <property type="entry name" value="PROTEIN ICFG"/>
    <property type="match status" value="1"/>
</dbReference>
<evidence type="ECO:0000256" key="4">
    <source>
        <dbReference type="SAM" id="Coils"/>
    </source>
</evidence>
<evidence type="ECO:0000256" key="5">
    <source>
        <dbReference type="SAM" id="Phobius"/>
    </source>
</evidence>
<evidence type="ECO:0000256" key="3">
    <source>
        <dbReference type="PROSITE-ProRule" id="PRU00284"/>
    </source>
</evidence>
<comment type="similarity">
    <text evidence="2">Belongs to the methyl-accepting chemotaxis (MCP) protein family.</text>
</comment>
<evidence type="ECO:0000313" key="8">
    <source>
        <dbReference type="EMBL" id="MCQ4633036.1"/>
    </source>
</evidence>
<keyword evidence="5" id="KW-0472">Membrane</keyword>
<dbReference type="Proteomes" id="UP000996601">
    <property type="component" value="Unassembled WGS sequence"/>
</dbReference>
<dbReference type="InterPro" id="IPR004089">
    <property type="entry name" value="MCPsignal_dom"/>
</dbReference>
<dbReference type="PROSITE" id="PS50111">
    <property type="entry name" value="CHEMOTAXIS_TRANSDUC_2"/>
    <property type="match status" value="1"/>
</dbReference>
<dbReference type="Pfam" id="PF00015">
    <property type="entry name" value="MCPsignal"/>
    <property type="match status" value="1"/>
</dbReference>
<dbReference type="Gene3D" id="6.10.340.10">
    <property type="match status" value="1"/>
</dbReference>
<keyword evidence="3" id="KW-0807">Transducer</keyword>
<keyword evidence="9" id="KW-1185">Reference proteome</keyword>
<dbReference type="SUPFAM" id="SSF58104">
    <property type="entry name" value="Methyl-accepting chemotaxis protein (MCP) signaling domain"/>
    <property type="match status" value="1"/>
</dbReference>
<dbReference type="PROSITE" id="PS50885">
    <property type="entry name" value="HAMP"/>
    <property type="match status" value="2"/>
</dbReference>
<evidence type="ECO:0000313" key="9">
    <source>
        <dbReference type="Proteomes" id="UP000996601"/>
    </source>
</evidence>
<evidence type="ECO:0000256" key="1">
    <source>
        <dbReference type="ARBA" id="ARBA00022500"/>
    </source>
</evidence>
<feature type="transmembrane region" description="Helical" evidence="5">
    <location>
        <begin position="12"/>
        <end position="33"/>
    </location>
</feature>
<accession>A0ABT1RCW8</accession>
<dbReference type="Pfam" id="PF00672">
    <property type="entry name" value="HAMP"/>
    <property type="match status" value="1"/>
</dbReference>